<organism evidence="1">
    <name type="scientific">marine sediment metagenome</name>
    <dbReference type="NCBI Taxonomy" id="412755"/>
    <lineage>
        <taxon>unclassified sequences</taxon>
        <taxon>metagenomes</taxon>
        <taxon>ecological metagenomes</taxon>
    </lineage>
</organism>
<comment type="caution">
    <text evidence="1">The sequence shown here is derived from an EMBL/GenBank/DDBJ whole genome shotgun (WGS) entry which is preliminary data.</text>
</comment>
<gene>
    <name evidence="1" type="ORF">LCGC14_1057260</name>
</gene>
<dbReference type="AlphaFoldDB" id="A0A0F9MRR7"/>
<dbReference type="EMBL" id="LAZR01004464">
    <property type="protein sequence ID" value="KKN08374.1"/>
    <property type="molecule type" value="Genomic_DNA"/>
</dbReference>
<evidence type="ECO:0000313" key="1">
    <source>
        <dbReference type="EMBL" id="KKN08374.1"/>
    </source>
</evidence>
<protein>
    <submittedName>
        <fullName evidence="1">Uncharacterized protein</fullName>
    </submittedName>
</protein>
<proteinExistence type="predicted"/>
<name>A0A0F9MRR7_9ZZZZ</name>
<reference evidence="1" key="1">
    <citation type="journal article" date="2015" name="Nature">
        <title>Complex archaea that bridge the gap between prokaryotes and eukaryotes.</title>
        <authorList>
            <person name="Spang A."/>
            <person name="Saw J.H."/>
            <person name="Jorgensen S.L."/>
            <person name="Zaremba-Niedzwiedzka K."/>
            <person name="Martijn J."/>
            <person name="Lind A.E."/>
            <person name="van Eijk R."/>
            <person name="Schleper C."/>
            <person name="Guy L."/>
            <person name="Ettema T.J."/>
        </authorList>
    </citation>
    <scope>NUCLEOTIDE SEQUENCE</scope>
</reference>
<accession>A0A0F9MRR7</accession>
<sequence length="63" mass="7046">MTNFIQILKVYPLLFIFSTLAKPNTTPLKCNVSVSGNHYQFYKNDSGKPGTPLGIIKKAFKVI</sequence>
<feature type="non-terminal residue" evidence="1">
    <location>
        <position position="63"/>
    </location>
</feature>